<dbReference type="EMBL" id="GGEC01011454">
    <property type="protein sequence ID" value="MBW91937.1"/>
    <property type="molecule type" value="Transcribed_RNA"/>
</dbReference>
<organism evidence="1">
    <name type="scientific">Rhizophora mucronata</name>
    <name type="common">Asiatic mangrove</name>
    <dbReference type="NCBI Taxonomy" id="61149"/>
    <lineage>
        <taxon>Eukaryota</taxon>
        <taxon>Viridiplantae</taxon>
        <taxon>Streptophyta</taxon>
        <taxon>Embryophyta</taxon>
        <taxon>Tracheophyta</taxon>
        <taxon>Spermatophyta</taxon>
        <taxon>Magnoliopsida</taxon>
        <taxon>eudicotyledons</taxon>
        <taxon>Gunneridae</taxon>
        <taxon>Pentapetalae</taxon>
        <taxon>rosids</taxon>
        <taxon>fabids</taxon>
        <taxon>Malpighiales</taxon>
        <taxon>Rhizophoraceae</taxon>
        <taxon>Rhizophora</taxon>
    </lineage>
</organism>
<dbReference type="AlphaFoldDB" id="A0A2P2JEP6"/>
<protein>
    <submittedName>
        <fullName evidence="1">Uncharacterized protein</fullName>
    </submittedName>
</protein>
<evidence type="ECO:0000313" key="1">
    <source>
        <dbReference type="EMBL" id="MBW91937.1"/>
    </source>
</evidence>
<reference evidence="1" key="1">
    <citation type="submission" date="2018-02" db="EMBL/GenBank/DDBJ databases">
        <title>Rhizophora mucronata_Transcriptome.</title>
        <authorList>
            <person name="Meera S.P."/>
            <person name="Sreeshan A."/>
            <person name="Augustine A."/>
        </authorList>
    </citation>
    <scope>NUCLEOTIDE SEQUENCE</scope>
    <source>
        <tissue evidence="1">Leaf</tissue>
    </source>
</reference>
<sequence>MNLGCKKMKICGMNIQFKDCLFRQMSSWF</sequence>
<proteinExistence type="predicted"/>
<name>A0A2P2JEP6_RHIMU</name>
<accession>A0A2P2JEP6</accession>